<organism evidence="1 2">
    <name type="scientific">Desulforapulum autotrophicum (strain ATCC 43914 / DSM 3382 / VKM B-1955 / HRM2)</name>
    <name type="common">Desulfobacterium autotrophicum</name>
    <dbReference type="NCBI Taxonomy" id="177437"/>
    <lineage>
        <taxon>Bacteria</taxon>
        <taxon>Pseudomonadati</taxon>
        <taxon>Thermodesulfobacteriota</taxon>
        <taxon>Desulfobacteria</taxon>
        <taxon>Desulfobacterales</taxon>
        <taxon>Desulfobacteraceae</taxon>
        <taxon>Desulforapulum</taxon>
    </lineage>
</organism>
<dbReference type="STRING" id="177437.HRM2_43360"/>
<dbReference type="Pfam" id="PF11287">
    <property type="entry name" value="DUF3088"/>
    <property type="match status" value="1"/>
</dbReference>
<dbReference type="InterPro" id="IPR021439">
    <property type="entry name" value="DUF3088"/>
</dbReference>
<evidence type="ECO:0008006" key="3">
    <source>
        <dbReference type="Google" id="ProtNLM"/>
    </source>
</evidence>
<reference evidence="1 2" key="1">
    <citation type="journal article" date="2009" name="Environ. Microbiol.">
        <title>Genome sequence of Desulfobacterium autotrophicum HRM2, a marine sulfate reducer oxidizing organic carbon completely to carbon dioxide.</title>
        <authorList>
            <person name="Strittmatter A.W."/>
            <person name="Liesegang H."/>
            <person name="Rabus R."/>
            <person name="Decker I."/>
            <person name="Amann J."/>
            <person name="Andres S."/>
            <person name="Henne A."/>
            <person name="Fricke W.F."/>
            <person name="Martinez-Arias R."/>
            <person name="Bartels D."/>
            <person name="Goesmann A."/>
            <person name="Krause L."/>
            <person name="Puehler A."/>
            <person name="Klenk H.P."/>
            <person name="Richter M."/>
            <person name="Schuler M."/>
            <person name="Gloeckner F.O."/>
            <person name="Meyerdierks A."/>
            <person name="Gottschalk G."/>
            <person name="Amann R."/>
        </authorList>
    </citation>
    <scope>NUCLEOTIDE SEQUENCE [LARGE SCALE GENOMIC DNA]</scope>
    <source>
        <strain evidence="2">ATCC 43914 / DSM 3382 / HRM2</strain>
    </source>
</reference>
<dbReference type="OrthoDB" id="1356145at2"/>
<dbReference type="HOGENOM" id="CLU_141697_0_0_7"/>
<dbReference type="RefSeq" id="WP_015906124.1">
    <property type="nucleotide sequence ID" value="NC_012108.1"/>
</dbReference>
<name>C0QDX1_DESAH</name>
<keyword evidence="2" id="KW-1185">Reference proteome</keyword>
<evidence type="ECO:0000313" key="1">
    <source>
        <dbReference type="EMBL" id="ACN17392.1"/>
    </source>
</evidence>
<evidence type="ECO:0000313" key="2">
    <source>
        <dbReference type="Proteomes" id="UP000000442"/>
    </source>
</evidence>
<dbReference type="EMBL" id="CP001087">
    <property type="protein sequence ID" value="ACN17392.1"/>
    <property type="molecule type" value="Genomic_DNA"/>
</dbReference>
<dbReference type="AlphaFoldDB" id="C0QDX1"/>
<protein>
    <recommendedName>
        <fullName evidence="3">DUF3088 domain-containing protein</fullName>
    </recommendedName>
</protein>
<proteinExistence type="predicted"/>
<dbReference type="eggNOG" id="ENOG5031YUV">
    <property type="taxonomic scope" value="Bacteria"/>
</dbReference>
<sequence length="114" mass="12680">MGKYTLFMLNPWKEDDKGPFYCPDCGVVEGFFAYSPQIRQKIEIVLVDYPRPRKLVVESLGAENQGCPVLVLDDAAPGFEGTKKSFSTGKTFIDDARLICDYLGAVFDGVKPHP</sequence>
<accession>C0QDX1</accession>
<dbReference type="Proteomes" id="UP000000442">
    <property type="component" value="Chromosome"/>
</dbReference>
<dbReference type="KEGG" id="dat:HRM2_43360"/>
<gene>
    <name evidence="1" type="ordered locus">HRM2_43360</name>
</gene>